<dbReference type="GO" id="GO:0034063">
    <property type="term" value="P:stress granule assembly"/>
    <property type="evidence" value="ECO:0007669"/>
    <property type="project" value="TreeGrafter"/>
</dbReference>
<evidence type="ECO:0000259" key="2">
    <source>
        <dbReference type="SMART" id="SM01272"/>
    </source>
</evidence>
<dbReference type="GO" id="GO:0003729">
    <property type="term" value="F:mRNA binding"/>
    <property type="evidence" value="ECO:0007669"/>
    <property type="project" value="TreeGrafter"/>
</dbReference>
<gene>
    <name evidence="3" type="ORF">CAC42_1481</name>
</gene>
<accession>A0A2K1QY97</accession>
<dbReference type="InterPro" id="IPR025852">
    <property type="entry name" value="SM_dom_ATX"/>
</dbReference>
<feature type="domain" description="LsmAD" evidence="2">
    <location>
        <begin position="234"/>
        <end position="299"/>
    </location>
</feature>
<feature type="region of interest" description="Disordered" evidence="1">
    <location>
        <begin position="1"/>
        <end position="72"/>
    </location>
</feature>
<dbReference type="AlphaFoldDB" id="A0A2K1QY97"/>
<feature type="compositionally biased region" description="Low complexity" evidence="1">
    <location>
        <begin position="435"/>
        <end position="445"/>
    </location>
</feature>
<dbReference type="InParanoid" id="A0A2K1QY97"/>
<feature type="region of interest" description="Disordered" evidence="1">
    <location>
        <begin position="743"/>
        <end position="815"/>
    </location>
</feature>
<feature type="region of interest" description="Disordered" evidence="1">
    <location>
        <begin position="487"/>
        <end position="605"/>
    </location>
</feature>
<dbReference type="GO" id="GO:0010494">
    <property type="term" value="C:cytoplasmic stress granule"/>
    <property type="evidence" value="ECO:0007669"/>
    <property type="project" value="TreeGrafter"/>
</dbReference>
<protein>
    <submittedName>
        <fullName evidence="3">Ataxin-2</fullName>
    </submittedName>
</protein>
<keyword evidence="4" id="KW-1185">Reference proteome</keyword>
<organism evidence="3 4">
    <name type="scientific">Sphaceloma murrayae</name>
    <dbReference type="NCBI Taxonomy" id="2082308"/>
    <lineage>
        <taxon>Eukaryota</taxon>
        <taxon>Fungi</taxon>
        <taxon>Dikarya</taxon>
        <taxon>Ascomycota</taxon>
        <taxon>Pezizomycotina</taxon>
        <taxon>Dothideomycetes</taxon>
        <taxon>Dothideomycetidae</taxon>
        <taxon>Myriangiales</taxon>
        <taxon>Elsinoaceae</taxon>
        <taxon>Sphaceloma</taxon>
    </lineage>
</organism>
<dbReference type="InterPro" id="IPR045117">
    <property type="entry name" value="ATXN2-like"/>
</dbReference>
<dbReference type="Proteomes" id="UP000243797">
    <property type="component" value="Unassembled WGS sequence"/>
</dbReference>
<feature type="region of interest" description="Disordered" evidence="1">
    <location>
        <begin position="430"/>
        <end position="458"/>
    </location>
</feature>
<feature type="region of interest" description="Disordered" evidence="1">
    <location>
        <begin position="983"/>
        <end position="1019"/>
    </location>
</feature>
<feature type="compositionally biased region" description="Basic and acidic residues" evidence="1">
    <location>
        <begin position="449"/>
        <end position="458"/>
    </location>
</feature>
<dbReference type="STRING" id="2082308.A0A2K1QY97"/>
<dbReference type="Pfam" id="PF06741">
    <property type="entry name" value="LsmAD"/>
    <property type="match status" value="1"/>
</dbReference>
<feature type="compositionally biased region" description="Polar residues" evidence="1">
    <location>
        <begin position="596"/>
        <end position="605"/>
    </location>
</feature>
<name>A0A2K1QY97_9PEZI</name>
<dbReference type="FunCoup" id="A0A2K1QY97">
    <property type="interactions" value="76"/>
</dbReference>
<dbReference type="Pfam" id="PF14438">
    <property type="entry name" value="SM-ATX"/>
    <property type="match status" value="1"/>
</dbReference>
<feature type="compositionally biased region" description="Low complexity" evidence="1">
    <location>
        <begin position="800"/>
        <end position="814"/>
    </location>
</feature>
<feature type="compositionally biased region" description="Polar residues" evidence="1">
    <location>
        <begin position="570"/>
        <end position="582"/>
    </location>
</feature>
<dbReference type="PANTHER" id="PTHR12854:SF7">
    <property type="entry name" value="ATAXIN-2 HOMOLOG"/>
    <property type="match status" value="1"/>
</dbReference>
<feature type="compositionally biased region" description="Basic and acidic residues" evidence="1">
    <location>
        <begin position="1"/>
        <end position="16"/>
    </location>
</feature>
<feature type="region of interest" description="Disordered" evidence="1">
    <location>
        <begin position="268"/>
        <end position="411"/>
    </location>
</feature>
<feature type="compositionally biased region" description="Low complexity" evidence="1">
    <location>
        <begin position="920"/>
        <end position="931"/>
    </location>
</feature>
<feature type="compositionally biased region" description="Polar residues" evidence="1">
    <location>
        <begin position="523"/>
        <end position="535"/>
    </location>
</feature>
<dbReference type="SMART" id="SM01272">
    <property type="entry name" value="LsmAD"/>
    <property type="match status" value="1"/>
</dbReference>
<sequence>MSPAKSSEDARKHTSATDDAGSAGKPSAPKAWTTGTNPITQRPSGSTPVNGIANGHTQEQGKTSPRGNHSADKHAHDRLLFLYANFIGLDTVLTLKSGEQFSGVFSGATAQNNEPRYHLKMVRRIPQPHTSQTNGNSVTAGAFVGEGDNHAMTFDVNDTTDLVVRRVQIGASQNRSVNGSGFRTDVEISGNLDMRERLLQKWEPGPNDVDLSLGHDESLGSGQWDQFAANEKLYNVRSDYDEDMYTTAIDKSNPQYRQIAERAERLAREMEREQDSRKTNVAADSGLDEEDKYSGVRRDASSLGKSGPNAYVPPSRRPISNKPTVSGAPFDPAIISSQVARPESGSDVRPVAGSNDKQDRSQPPAVSQSIKDAVAKSLAAPSANGLTTKPAATARAPSAVDPSPSKAAVDNGTNIYRNVTDAFKQFNQSEKLRIQQQQRQNQQQRASHARQEKSVKLNDLKKFSQNFKLHSRVPDDLVPILAKSEEKQKEIKQKAEEHARERDERRAQGLVTPPITGKADSKATAQRSVQANETTAEAAPAMGHRTRSQQQGRGQNGPAHQLPRAPGGPNQRSQMPYRSNANGDIPAPIPIPEAASTQGESGMMSPNSAISSRFNVKAMEFRPNPAASTFTPTGPNGEAPAAKRPSVVSPAPTAPAAAAPPPAADFFTASSKTSSLAASDWESTTAECFSTVKHLHEHVDESKKSQYAANGGIPQGYRTAPAWDYAPANEEKSYADLFPKSIHQPPPSPMHASQGGAMPHQHQLPLHLQNGGPHLQQNPPFYRNQPHQMATPHMDDGRMPSYSSTSSVQPSPRMSQPPMAFNAQNHGQMPGYPYVPANGMSPGMAMRPMPAGPQYMTPQGAPIGGHMMVQNPSNGPFIGHPGQQQMHVYPSPGPSHVQPHFAGQPGMPGGYAGSPRGHPMSHQGSQQGHPQQQMFMMTGQGAPMMMMPQHAGPMGPMRYGQPQFGGQHPGNAYAMQQRAMSNGGYGQHMTPRQQHAAPHQGPMGAQMHPPASTNGEDRG</sequence>
<feature type="compositionally biased region" description="Polar residues" evidence="1">
    <location>
        <begin position="33"/>
        <end position="67"/>
    </location>
</feature>
<dbReference type="OrthoDB" id="2275718at2759"/>
<evidence type="ECO:0000313" key="4">
    <source>
        <dbReference type="Proteomes" id="UP000243797"/>
    </source>
</evidence>
<feature type="region of interest" description="Disordered" evidence="1">
    <location>
        <begin position="625"/>
        <end position="661"/>
    </location>
</feature>
<dbReference type="InterPro" id="IPR009604">
    <property type="entry name" value="LsmAD_domain"/>
</dbReference>
<feature type="region of interest" description="Disordered" evidence="1">
    <location>
        <begin position="893"/>
        <end position="931"/>
    </location>
</feature>
<proteinExistence type="predicted"/>
<evidence type="ECO:0000313" key="3">
    <source>
        <dbReference type="EMBL" id="PNS20034.1"/>
    </source>
</evidence>
<comment type="caution">
    <text evidence="3">The sequence shown here is derived from an EMBL/GenBank/DDBJ whole genome shotgun (WGS) entry which is preliminary data.</text>
</comment>
<feature type="compositionally biased region" description="Basic and acidic residues" evidence="1">
    <location>
        <begin position="268"/>
        <end position="278"/>
    </location>
</feature>
<dbReference type="EMBL" id="NKHZ01000026">
    <property type="protein sequence ID" value="PNS20034.1"/>
    <property type="molecule type" value="Genomic_DNA"/>
</dbReference>
<feature type="compositionally biased region" description="Basic and acidic residues" evidence="1">
    <location>
        <begin position="487"/>
        <end position="507"/>
    </location>
</feature>
<evidence type="ECO:0000256" key="1">
    <source>
        <dbReference type="SAM" id="MobiDB-lite"/>
    </source>
</evidence>
<reference evidence="3 4" key="1">
    <citation type="submission" date="2017-06" db="EMBL/GenBank/DDBJ databases">
        <title>Draft genome sequence of a variant of Elsinoe murrayae.</title>
        <authorList>
            <person name="Cheng Q."/>
        </authorList>
    </citation>
    <scope>NUCLEOTIDE SEQUENCE [LARGE SCALE GENOMIC DNA]</scope>
    <source>
        <strain evidence="3 4">CQ-2017a</strain>
    </source>
</reference>
<dbReference type="PANTHER" id="PTHR12854">
    <property type="entry name" value="ATAXIN 2-RELATED"/>
    <property type="match status" value="1"/>
</dbReference>